<proteinExistence type="inferred from homology"/>
<reference evidence="2 3" key="1">
    <citation type="submission" date="2017-02" db="EMBL/GenBank/DDBJ databases">
        <title>Draft genome sequence of Haemophilus paracuniculus CCUG 43573 type strain.</title>
        <authorList>
            <person name="Engstrom-Jakobsson H."/>
            <person name="Salva-Serra F."/>
            <person name="Thorell K."/>
            <person name="Gonzales-Siles L."/>
            <person name="Karlsson R."/>
            <person name="Boulund F."/>
            <person name="Engstrand L."/>
            <person name="Kristiansson E."/>
            <person name="Moore E."/>
        </authorList>
    </citation>
    <scope>NUCLEOTIDE SEQUENCE [LARGE SCALE GENOMIC DNA]</scope>
    <source>
        <strain evidence="2 3">CCUG 43573</strain>
    </source>
</reference>
<evidence type="ECO:0000313" key="2">
    <source>
        <dbReference type="EMBL" id="OOS00886.1"/>
    </source>
</evidence>
<dbReference type="SUPFAM" id="SSF143120">
    <property type="entry name" value="YefM-like"/>
    <property type="match status" value="1"/>
</dbReference>
<evidence type="ECO:0000256" key="1">
    <source>
        <dbReference type="ARBA" id="ARBA00009981"/>
    </source>
</evidence>
<sequence length="101" mass="11472">MMALTLPLSADFEEVTSKQFQSQFGRVIDIVKGKKPVVVTQYGRRTMMILPYEEAVELTKAKAVKNIVALFEERAKNPPKSIESITLDELNAMIDNERSKR</sequence>
<dbReference type="OrthoDB" id="165038at2"/>
<organism evidence="2 3">
    <name type="scientific">Haemophilus paracuniculus</name>
    <dbReference type="NCBI Taxonomy" id="734"/>
    <lineage>
        <taxon>Bacteria</taxon>
        <taxon>Pseudomonadati</taxon>
        <taxon>Pseudomonadota</taxon>
        <taxon>Gammaproteobacteria</taxon>
        <taxon>Pasteurellales</taxon>
        <taxon>Pasteurellaceae</taxon>
        <taxon>Haemophilus</taxon>
    </lineage>
</organism>
<name>A0A1T0AW65_9PAST</name>
<comment type="caution">
    <text evidence="2">The sequence shown here is derived from an EMBL/GenBank/DDBJ whole genome shotgun (WGS) entry which is preliminary data.</text>
</comment>
<keyword evidence="3" id="KW-1185">Reference proteome</keyword>
<dbReference type="NCBIfam" id="TIGR01552">
    <property type="entry name" value="phd_fam"/>
    <property type="match status" value="1"/>
</dbReference>
<comment type="similarity">
    <text evidence="1">Belongs to the phD/YefM antitoxin family.</text>
</comment>
<dbReference type="InterPro" id="IPR036165">
    <property type="entry name" value="YefM-like_sf"/>
</dbReference>
<protein>
    <submittedName>
        <fullName evidence="2">Prevent-host-death family protein</fullName>
    </submittedName>
</protein>
<evidence type="ECO:0000313" key="3">
    <source>
        <dbReference type="Proteomes" id="UP000190867"/>
    </source>
</evidence>
<dbReference type="EMBL" id="MUYA01000001">
    <property type="protein sequence ID" value="OOS00886.1"/>
    <property type="molecule type" value="Genomic_DNA"/>
</dbReference>
<gene>
    <name evidence="2" type="ORF">B0187_00915</name>
</gene>
<accession>A0A1T0AW65</accession>
<dbReference type="STRING" id="734.B0187_00915"/>
<dbReference type="AlphaFoldDB" id="A0A1T0AW65"/>
<dbReference type="Proteomes" id="UP000190867">
    <property type="component" value="Unassembled WGS sequence"/>
</dbReference>